<organism evidence="1 2">
    <name type="scientific">Natronolimnohabitans innermongolicus JCM 12255</name>
    <dbReference type="NCBI Taxonomy" id="1227499"/>
    <lineage>
        <taxon>Archaea</taxon>
        <taxon>Methanobacteriati</taxon>
        <taxon>Methanobacteriota</taxon>
        <taxon>Stenosarchaea group</taxon>
        <taxon>Halobacteria</taxon>
        <taxon>Halobacteriales</taxon>
        <taxon>Natrialbaceae</taxon>
        <taxon>Natronolimnohabitans</taxon>
    </lineage>
</organism>
<sequence>MADIVQSRLECALEEVSDSWQSASADGRERFVGGRPPERILSELYSSARAHGREKYVELSDPDTTIDSIRHLEPPDGNVSRPTTPLPGVGSVRFRSAGWSVTWLGEPAAIIERAESEGLIRSPEKSPT</sequence>
<accession>L9XDD8</accession>
<comment type="caution">
    <text evidence="1">The sequence shown here is derived from an EMBL/GenBank/DDBJ whole genome shotgun (WGS) entry which is preliminary data.</text>
</comment>
<evidence type="ECO:0000313" key="1">
    <source>
        <dbReference type="EMBL" id="ELY59642.1"/>
    </source>
</evidence>
<dbReference type="EMBL" id="AOHZ01000023">
    <property type="protein sequence ID" value="ELY59642.1"/>
    <property type="molecule type" value="Genomic_DNA"/>
</dbReference>
<dbReference type="STRING" id="1227499.C493_04958"/>
<gene>
    <name evidence="1" type="ORF">C493_04958</name>
</gene>
<dbReference type="AlphaFoldDB" id="L9XDD8"/>
<proteinExistence type="predicted"/>
<protein>
    <submittedName>
        <fullName evidence="1">Uncharacterized protein</fullName>
    </submittedName>
</protein>
<reference evidence="1 2" key="1">
    <citation type="journal article" date="2014" name="PLoS Genet.">
        <title>Phylogenetically driven sequencing of extremely halophilic archaea reveals strategies for static and dynamic osmo-response.</title>
        <authorList>
            <person name="Becker E.A."/>
            <person name="Seitzer P.M."/>
            <person name="Tritt A."/>
            <person name="Larsen D."/>
            <person name="Krusor M."/>
            <person name="Yao A.I."/>
            <person name="Wu D."/>
            <person name="Madern D."/>
            <person name="Eisen J.A."/>
            <person name="Darling A.E."/>
            <person name="Facciotti M.T."/>
        </authorList>
    </citation>
    <scope>NUCLEOTIDE SEQUENCE [LARGE SCALE GENOMIC DNA]</scope>
    <source>
        <strain evidence="1 2">JCM 12255</strain>
    </source>
</reference>
<keyword evidence="2" id="KW-1185">Reference proteome</keyword>
<name>L9XDD8_9EURY</name>
<dbReference type="Proteomes" id="UP000011602">
    <property type="component" value="Unassembled WGS sequence"/>
</dbReference>
<evidence type="ECO:0000313" key="2">
    <source>
        <dbReference type="Proteomes" id="UP000011602"/>
    </source>
</evidence>